<accession>A0AAX4HNK6</accession>
<organism evidence="1 2">
    <name type="scientific">Peredibacter starrii</name>
    <dbReference type="NCBI Taxonomy" id="28202"/>
    <lineage>
        <taxon>Bacteria</taxon>
        <taxon>Pseudomonadati</taxon>
        <taxon>Bdellovibrionota</taxon>
        <taxon>Bacteriovoracia</taxon>
        <taxon>Bacteriovoracales</taxon>
        <taxon>Bacteriovoracaceae</taxon>
        <taxon>Peredibacter</taxon>
    </lineage>
</organism>
<reference evidence="1 2" key="1">
    <citation type="submission" date="2023-11" db="EMBL/GenBank/DDBJ databases">
        <title>Peredibacter starrii A3.12.</title>
        <authorList>
            <person name="Mitchell R.J."/>
        </authorList>
    </citation>
    <scope>NUCLEOTIDE SEQUENCE [LARGE SCALE GENOMIC DNA]</scope>
    <source>
        <strain evidence="1 2">A3.12</strain>
    </source>
</reference>
<evidence type="ECO:0000313" key="1">
    <source>
        <dbReference type="EMBL" id="WPU64785.1"/>
    </source>
</evidence>
<keyword evidence="2" id="KW-1185">Reference proteome</keyword>
<proteinExistence type="predicted"/>
<dbReference type="RefSeq" id="WP_321394248.1">
    <property type="nucleotide sequence ID" value="NZ_CP139487.1"/>
</dbReference>
<dbReference type="EMBL" id="CP139487">
    <property type="protein sequence ID" value="WPU64785.1"/>
    <property type="molecule type" value="Genomic_DNA"/>
</dbReference>
<evidence type="ECO:0000313" key="2">
    <source>
        <dbReference type="Proteomes" id="UP001324634"/>
    </source>
</evidence>
<protein>
    <recommendedName>
        <fullName evidence="3">Secreted protein</fullName>
    </recommendedName>
</protein>
<dbReference type="Proteomes" id="UP001324634">
    <property type="component" value="Chromosome"/>
</dbReference>
<name>A0AAX4HNK6_9BACT</name>
<sequence length="174" mass="19502">MRKKLIIITLIFVSIIVLKSMSGTTEKIDGQVNHSSLSVQSKPIDLGVDETKPVVNDDQSDFQDELDRHLKKLPTMGDLKNLTAEEVHHTPEIILEGGGLIGKVYDEAEREPKKRLDAMNFFKKCAVDQEIATSIRAMCLNKILSQVPLWNIPMSVTDAEISSEVFELAMKLPR</sequence>
<dbReference type="AlphaFoldDB" id="A0AAX4HNK6"/>
<dbReference type="KEGG" id="psti:SOO65_19000"/>
<gene>
    <name evidence="1" type="ORF">SOO65_19000</name>
</gene>
<evidence type="ECO:0008006" key="3">
    <source>
        <dbReference type="Google" id="ProtNLM"/>
    </source>
</evidence>